<dbReference type="Proteomes" id="UP000092716">
    <property type="component" value="Chromosome 1"/>
</dbReference>
<dbReference type="VEuPathDB" id="PlasmoDB:PCOAH_00001160"/>
<dbReference type="RefSeq" id="XP_019912460.1">
    <property type="nucleotide sequence ID" value="XM_020056933.1"/>
</dbReference>
<dbReference type="EMBL" id="CP016239">
    <property type="protein sequence ID" value="ANQ05765.1"/>
    <property type="molecule type" value="Genomic_DNA"/>
</dbReference>
<keyword evidence="3" id="KW-1185">Reference proteome</keyword>
<protein>
    <submittedName>
        <fullName evidence="2">KIR-like protein</fullName>
    </submittedName>
</protein>
<reference evidence="3" key="1">
    <citation type="submission" date="2016-06" db="EMBL/GenBank/DDBJ databases">
        <title>First high quality genome sequence of Plasmodium coatneyi using continuous long reads from single molecule, real-time sequencing.</title>
        <authorList>
            <person name="Chien J.-T."/>
            <person name="Pakala S.B."/>
            <person name="Geraldo J.A."/>
            <person name="Lapp S.A."/>
            <person name="Barnwell J.W."/>
            <person name="Kissinger J.C."/>
            <person name="Galinski M.R."/>
            <person name="Humphrey J.C."/>
        </authorList>
    </citation>
    <scope>NUCLEOTIDE SEQUENCE [LARGE SCALE GENOMIC DNA]</scope>
    <source>
        <strain evidence="3">Hackeri</strain>
    </source>
</reference>
<evidence type="ECO:0000256" key="1">
    <source>
        <dbReference type="SAM" id="Coils"/>
    </source>
</evidence>
<proteinExistence type="predicted"/>
<dbReference type="Pfam" id="PF05795">
    <property type="entry name" value="Plasmodium_Vir"/>
    <property type="match status" value="1"/>
</dbReference>
<organism evidence="2 3">
    <name type="scientific">Plasmodium coatneyi</name>
    <dbReference type="NCBI Taxonomy" id="208452"/>
    <lineage>
        <taxon>Eukaryota</taxon>
        <taxon>Sar</taxon>
        <taxon>Alveolata</taxon>
        <taxon>Apicomplexa</taxon>
        <taxon>Aconoidasida</taxon>
        <taxon>Haemosporida</taxon>
        <taxon>Plasmodiidae</taxon>
        <taxon>Plasmodium</taxon>
    </lineage>
</organism>
<gene>
    <name evidence="2" type="ORF">PCOAH_00001160</name>
</gene>
<dbReference type="InterPro" id="IPR008780">
    <property type="entry name" value="Plasmodium_Vir"/>
</dbReference>
<keyword evidence="1" id="KW-0175">Coiled coil</keyword>
<evidence type="ECO:0000313" key="2">
    <source>
        <dbReference type="EMBL" id="ANQ05765.1"/>
    </source>
</evidence>
<dbReference type="KEGG" id="pcot:PCOAH_00001160"/>
<name>A0A1B1DT49_9APIC</name>
<evidence type="ECO:0000313" key="3">
    <source>
        <dbReference type="Proteomes" id="UP000092716"/>
    </source>
</evidence>
<dbReference type="AlphaFoldDB" id="A0A1B1DT49"/>
<dbReference type="GeneID" id="30906835"/>
<feature type="coiled-coil region" evidence="1">
    <location>
        <begin position="217"/>
        <end position="244"/>
    </location>
</feature>
<accession>A0A1B1DT49</accession>
<sequence length="283" mass="32428">MAGVDPSKPQSFPSWTDYYGKFENGGGIQEPDCTDEKDCGKEVTNYSLRNRDLQMYEGKIRAALHYLLETYRKKGPKNSLESTARHFFYYWLGEKRSNSRKGSTEFRGDIILLCNAINQPSEKGPFGIPCDNPEKVIFDQRKRIFDYYYDYSTVQKKILEDGDASREKWSSYLEGITKACDAIKDYCKPEVENTRGDDQYCKQFEAQYGAYCSAAKLPELEYKLKSAQQEKQSTQLKLNSALHQANKASSLSSTFGTVAAIELPAVIFFLYKVKLQFKVAKYK</sequence>